<keyword evidence="3" id="KW-0274">FAD</keyword>
<keyword evidence="6" id="KW-1185">Reference proteome</keyword>
<evidence type="ECO:0000256" key="1">
    <source>
        <dbReference type="ARBA" id="ARBA00001974"/>
    </source>
</evidence>
<feature type="domain" description="FAD-binding" evidence="4">
    <location>
        <begin position="9"/>
        <end position="72"/>
    </location>
</feature>
<dbReference type="PRINTS" id="PR00420">
    <property type="entry name" value="RNGMNOXGNASE"/>
</dbReference>
<dbReference type="PANTHER" id="PTHR43004">
    <property type="entry name" value="TRK SYSTEM POTASSIUM UPTAKE PROTEIN"/>
    <property type="match status" value="1"/>
</dbReference>
<name>A0ABP7VTK9_9ACTN</name>
<reference evidence="6" key="1">
    <citation type="journal article" date="2019" name="Int. J. Syst. Evol. Microbiol.">
        <title>The Global Catalogue of Microorganisms (GCM) 10K type strain sequencing project: providing services to taxonomists for standard genome sequencing and annotation.</title>
        <authorList>
            <consortium name="The Broad Institute Genomics Platform"/>
            <consortium name="The Broad Institute Genome Sequencing Center for Infectious Disease"/>
            <person name="Wu L."/>
            <person name="Ma J."/>
        </authorList>
    </citation>
    <scope>NUCLEOTIDE SEQUENCE [LARGE SCALE GENOMIC DNA]</scope>
    <source>
        <strain evidence="6">JCM 16925</strain>
    </source>
</reference>
<dbReference type="InterPro" id="IPR050641">
    <property type="entry name" value="RIFMO-like"/>
</dbReference>
<comment type="caution">
    <text evidence="5">The sequence shown here is derived from an EMBL/GenBank/DDBJ whole genome shotgun (WGS) entry which is preliminary data.</text>
</comment>
<dbReference type="InterPro" id="IPR002938">
    <property type="entry name" value="FAD-bd"/>
</dbReference>
<evidence type="ECO:0000313" key="6">
    <source>
        <dbReference type="Proteomes" id="UP001499984"/>
    </source>
</evidence>
<dbReference type="EMBL" id="BAAAZY010000014">
    <property type="protein sequence ID" value="GAA4072695.1"/>
    <property type="molecule type" value="Genomic_DNA"/>
</dbReference>
<dbReference type="PANTHER" id="PTHR43004:SF19">
    <property type="entry name" value="BINDING MONOOXYGENASE, PUTATIVE (JCVI)-RELATED"/>
    <property type="match status" value="1"/>
</dbReference>
<proteinExistence type="predicted"/>
<dbReference type="Gene3D" id="3.30.70.2450">
    <property type="match status" value="1"/>
</dbReference>
<keyword evidence="2" id="KW-0285">Flavoprotein</keyword>
<evidence type="ECO:0000259" key="4">
    <source>
        <dbReference type="Pfam" id="PF01494"/>
    </source>
</evidence>
<accession>A0ABP7VTK9</accession>
<sequence length="72" mass="7779">MGARRIGHIQAVLDRISPQPTTASAMRWSSVFRPSHRLVDRYSVGRIFVAGDAAHVHPPTGAQGMNTGIQDA</sequence>
<evidence type="ECO:0000256" key="3">
    <source>
        <dbReference type="ARBA" id="ARBA00022827"/>
    </source>
</evidence>
<organism evidence="5 6">
    <name type="scientific">Streptomyces shaanxiensis</name>
    <dbReference type="NCBI Taxonomy" id="653357"/>
    <lineage>
        <taxon>Bacteria</taxon>
        <taxon>Bacillati</taxon>
        <taxon>Actinomycetota</taxon>
        <taxon>Actinomycetes</taxon>
        <taxon>Kitasatosporales</taxon>
        <taxon>Streptomycetaceae</taxon>
        <taxon>Streptomyces</taxon>
    </lineage>
</organism>
<dbReference type="Proteomes" id="UP001499984">
    <property type="component" value="Unassembled WGS sequence"/>
</dbReference>
<comment type="cofactor">
    <cofactor evidence="1">
        <name>FAD</name>
        <dbReference type="ChEBI" id="CHEBI:57692"/>
    </cofactor>
</comment>
<evidence type="ECO:0000313" key="5">
    <source>
        <dbReference type="EMBL" id="GAA4072695.1"/>
    </source>
</evidence>
<protein>
    <recommendedName>
        <fullName evidence="4">FAD-binding domain-containing protein</fullName>
    </recommendedName>
</protein>
<gene>
    <name evidence="5" type="ORF">GCM10022233_57310</name>
</gene>
<dbReference type="Pfam" id="PF01494">
    <property type="entry name" value="FAD_binding_3"/>
    <property type="match status" value="1"/>
</dbReference>
<dbReference type="InterPro" id="IPR036188">
    <property type="entry name" value="FAD/NAD-bd_sf"/>
</dbReference>
<evidence type="ECO:0000256" key="2">
    <source>
        <dbReference type="ARBA" id="ARBA00022630"/>
    </source>
</evidence>
<dbReference type="SUPFAM" id="SSF51905">
    <property type="entry name" value="FAD/NAD(P)-binding domain"/>
    <property type="match status" value="1"/>
</dbReference>
<dbReference type="Gene3D" id="3.50.50.60">
    <property type="entry name" value="FAD/NAD(P)-binding domain"/>
    <property type="match status" value="1"/>
</dbReference>